<keyword evidence="4" id="KW-1185">Reference proteome</keyword>
<evidence type="ECO:0000313" key="3">
    <source>
        <dbReference type="EMBL" id="GIE05140.1"/>
    </source>
</evidence>
<evidence type="ECO:0000313" key="4">
    <source>
        <dbReference type="Proteomes" id="UP000637628"/>
    </source>
</evidence>
<protein>
    <submittedName>
        <fullName evidence="3">Uncharacterized protein</fullName>
    </submittedName>
</protein>
<reference evidence="3 4" key="1">
    <citation type="submission" date="2021-01" db="EMBL/GenBank/DDBJ databases">
        <title>Whole genome shotgun sequence of Actinoplanes durhamensis NBRC 14914.</title>
        <authorList>
            <person name="Komaki H."/>
            <person name="Tamura T."/>
        </authorList>
    </citation>
    <scope>NUCLEOTIDE SEQUENCE [LARGE SCALE GENOMIC DNA]</scope>
    <source>
        <strain evidence="3 4">NBRC 14914</strain>
    </source>
</reference>
<feature type="region of interest" description="Disordered" evidence="1">
    <location>
        <begin position="1"/>
        <end position="35"/>
    </location>
</feature>
<keyword evidence="2" id="KW-0472">Membrane</keyword>
<comment type="caution">
    <text evidence="3">The sequence shown here is derived from an EMBL/GenBank/DDBJ whole genome shotgun (WGS) entry which is preliminary data.</text>
</comment>
<gene>
    <name evidence="3" type="ORF">Adu01nite_64900</name>
</gene>
<feature type="transmembrane region" description="Helical" evidence="2">
    <location>
        <begin position="54"/>
        <end position="71"/>
    </location>
</feature>
<proteinExistence type="predicted"/>
<feature type="transmembrane region" description="Helical" evidence="2">
    <location>
        <begin position="83"/>
        <end position="103"/>
    </location>
</feature>
<dbReference type="RefSeq" id="WP_203732530.1">
    <property type="nucleotide sequence ID" value="NZ_BAAATX010000012.1"/>
</dbReference>
<keyword evidence="2" id="KW-0812">Transmembrane</keyword>
<evidence type="ECO:0000256" key="1">
    <source>
        <dbReference type="SAM" id="MobiDB-lite"/>
    </source>
</evidence>
<sequence>MGLSDDHNNPNDPPRYTQQNAPHSGGSVYANQGPGNQIINSLPEKRGVGFDTKALLVVLLVDGIYFFYGMSSYTGRNTAGDEWRAAFFFVLLVVTVGVVRRWLRRRV</sequence>
<name>A0ABQ3Z5Q1_9ACTN</name>
<dbReference type="EMBL" id="BOML01000052">
    <property type="protein sequence ID" value="GIE05140.1"/>
    <property type="molecule type" value="Genomic_DNA"/>
</dbReference>
<evidence type="ECO:0000256" key="2">
    <source>
        <dbReference type="SAM" id="Phobius"/>
    </source>
</evidence>
<dbReference type="Proteomes" id="UP000637628">
    <property type="component" value="Unassembled WGS sequence"/>
</dbReference>
<organism evidence="3 4">
    <name type="scientific">Paractinoplanes durhamensis</name>
    <dbReference type="NCBI Taxonomy" id="113563"/>
    <lineage>
        <taxon>Bacteria</taxon>
        <taxon>Bacillati</taxon>
        <taxon>Actinomycetota</taxon>
        <taxon>Actinomycetes</taxon>
        <taxon>Micromonosporales</taxon>
        <taxon>Micromonosporaceae</taxon>
        <taxon>Paractinoplanes</taxon>
    </lineage>
</organism>
<keyword evidence="2" id="KW-1133">Transmembrane helix</keyword>
<accession>A0ABQ3Z5Q1</accession>